<dbReference type="EMBL" id="CP031395">
    <property type="protein sequence ID" value="QBK05062.1"/>
    <property type="molecule type" value="Genomic_DNA"/>
</dbReference>
<dbReference type="RefSeq" id="WP_131279778.1">
    <property type="nucleotide sequence ID" value="NZ_CP031395.1"/>
</dbReference>
<evidence type="ECO:0000313" key="2">
    <source>
        <dbReference type="Proteomes" id="UP000292939"/>
    </source>
</evidence>
<organism evidence="1 2">
    <name type="scientific">Hylemonella gracilis</name>
    <dbReference type="NCBI Taxonomy" id="80880"/>
    <lineage>
        <taxon>Bacteria</taxon>
        <taxon>Pseudomonadati</taxon>
        <taxon>Pseudomonadota</taxon>
        <taxon>Betaproteobacteria</taxon>
        <taxon>Burkholderiales</taxon>
        <taxon>Comamonadaceae</taxon>
        <taxon>Hylemonella</taxon>
    </lineage>
</organism>
<accession>A0A4P6UIX6</accession>
<dbReference type="KEGG" id="hgr:DW355_10025"/>
<evidence type="ECO:0000313" key="1">
    <source>
        <dbReference type="EMBL" id="QBK05062.1"/>
    </source>
</evidence>
<dbReference type="Proteomes" id="UP000292939">
    <property type="component" value="Chromosome"/>
</dbReference>
<protein>
    <submittedName>
        <fullName evidence="1">Uncharacterized protein</fullName>
    </submittedName>
</protein>
<dbReference type="InterPro" id="IPR031832">
    <property type="entry name" value="DUF4747"/>
</dbReference>
<dbReference type="OrthoDB" id="5795843at2"/>
<dbReference type="AlphaFoldDB" id="A0A4P6UIX6"/>
<sequence length="300" mass="33615">MSKQAKFYLGRVRKRGELTAEKIIEAIREPATIEYRGTRYSFIDFQTFGAPGQETGFYAKIAKYRPLGAVEVVREDQHASAAAAVPYLIDVASPFVYLPGFSGLAYRHIWNTFPSDQFEKVFKDLVEAKFQKFFVGCDVEPIADLRTFVTRLSGLSVITELQASIFPPNPLFGPCWKSLSEYLRKRKLTEAVIKEEAPQGIETRLPDIATAVLAELPPADLLEFMEPLLDGLGDAALLMAADGYGRARVKGLENGRSVIIRTSENQKSFLFEGDPEPARLFDHAFEAFKKINDERGLEHP</sequence>
<reference evidence="1 2" key="1">
    <citation type="submission" date="2018-07" db="EMBL/GenBank/DDBJ databases">
        <title>Exploring interactions and the metabolic potential of the ultra-small soil bacteria Hylemonella gracilis.</title>
        <authorList>
            <person name="Tyc O."/>
            <person name="Kulkarni P."/>
            <person name="Gawehns F."/>
            <person name="Hundscheid M."/>
            <person name="Zweers H."/>
            <person name="Garbeva P."/>
        </authorList>
    </citation>
    <scope>NUCLEOTIDE SEQUENCE [LARGE SCALE GENOMIC DNA]</scope>
    <source>
        <strain evidence="1 2">NS1</strain>
    </source>
</reference>
<name>A0A4P6UIX6_9BURK</name>
<gene>
    <name evidence="1" type="ORF">DW355_10025</name>
</gene>
<dbReference type="Pfam" id="PF15931">
    <property type="entry name" value="DUF4747"/>
    <property type="match status" value="1"/>
</dbReference>
<proteinExistence type="predicted"/>